<dbReference type="AlphaFoldDB" id="A0A843YYN3"/>
<dbReference type="RefSeq" id="WP_153236007.1">
    <property type="nucleotide sequence ID" value="NZ_WINI01000009.1"/>
</dbReference>
<accession>A0A843YYN3</accession>
<proteinExistence type="predicted"/>
<evidence type="ECO:0000313" key="2">
    <source>
        <dbReference type="EMBL" id="MQR02371.1"/>
    </source>
</evidence>
<keyword evidence="1" id="KW-0812">Transmembrane</keyword>
<dbReference type="Proteomes" id="UP000451565">
    <property type="component" value="Unassembled WGS sequence"/>
</dbReference>
<reference evidence="2 3" key="1">
    <citation type="submission" date="2019-10" db="EMBL/GenBank/DDBJ databases">
        <title>Glaciimonas soli sp. nov., a psychrophilic bacterium isolated from the forest soil of a high elevation mountain in Taiwan.</title>
        <authorList>
            <person name="Wang L.-T."/>
            <person name="Shieh W.Y."/>
        </authorList>
    </citation>
    <scope>NUCLEOTIDE SEQUENCE [LARGE SCALE GENOMIC DNA]</scope>
    <source>
        <strain evidence="2 3">GS1</strain>
    </source>
</reference>
<evidence type="ECO:0000313" key="3">
    <source>
        <dbReference type="Proteomes" id="UP000451565"/>
    </source>
</evidence>
<protein>
    <submittedName>
        <fullName evidence="2">Uncharacterized protein</fullName>
    </submittedName>
</protein>
<keyword evidence="1" id="KW-0472">Membrane</keyword>
<dbReference type="EMBL" id="WINI01000009">
    <property type="protein sequence ID" value="MQR02371.1"/>
    <property type="molecule type" value="Genomic_DNA"/>
</dbReference>
<organism evidence="2 3">
    <name type="scientific">Glaciimonas soli</name>
    <dbReference type="NCBI Taxonomy" id="2590999"/>
    <lineage>
        <taxon>Bacteria</taxon>
        <taxon>Pseudomonadati</taxon>
        <taxon>Pseudomonadota</taxon>
        <taxon>Betaproteobacteria</taxon>
        <taxon>Burkholderiales</taxon>
        <taxon>Oxalobacteraceae</taxon>
        <taxon>Glaciimonas</taxon>
    </lineage>
</organism>
<sequence>MSIDIDVTAKILAPLITAFVVGTVRYFLEGRVRIVSYLGHTSTNKSRGDKPFDVHTHNVIVHNTGRKAAHNLRIGHNLLPESVTVVPTSIQYTVERNPDGGAEIVFPTLVPKEQITISYLYFPPVIWSQINSYVKADEGYAKIIKTIPFASPSLLVKVIVWALMSLGLSLIIYWLVHLAAYLLQ</sequence>
<comment type="caution">
    <text evidence="2">The sequence shown here is derived from an EMBL/GenBank/DDBJ whole genome shotgun (WGS) entry which is preliminary data.</text>
</comment>
<name>A0A843YYN3_9BURK</name>
<keyword evidence="1" id="KW-1133">Transmembrane helix</keyword>
<keyword evidence="3" id="KW-1185">Reference proteome</keyword>
<dbReference type="OrthoDB" id="8563591at2"/>
<feature type="transmembrane region" description="Helical" evidence="1">
    <location>
        <begin position="154"/>
        <end position="176"/>
    </location>
</feature>
<gene>
    <name evidence="2" type="ORF">GEV47_16975</name>
</gene>
<feature type="transmembrane region" description="Helical" evidence="1">
    <location>
        <begin position="12"/>
        <end position="28"/>
    </location>
</feature>
<evidence type="ECO:0000256" key="1">
    <source>
        <dbReference type="SAM" id="Phobius"/>
    </source>
</evidence>